<protein>
    <submittedName>
        <fullName evidence="1">Uncharacterized protein</fullName>
    </submittedName>
</protein>
<gene>
    <name evidence="1" type="ORF">RF11_02631</name>
</gene>
<proteinExistence type="predicted"/>
<dbReference type="Proteomes" id="UP000031668">
    <property type="component" value="Unassembled WGS sequence"/>
</dbReference>
<sequence length="198" mass="23312">MPSQLNVRQLFSYGLGIFSGYRLNHYTIKKAHSKILTDDPELLARLPSVLANIKKDISKFTKYPDYPYKYCSQYEMERLKLKHGKYFILDQASSTTNHYQYLLDRSFELANLPKLPIENSVSSKLRNEAISDHMKLKYDLEGLPKNKKVRRYMDAVVEGLRGNRYLKLQAKKKRLKFFKHFFSQLDLTPDTSKEKVHP</sequence>
<accession>A0A0C2IR13</accession>
<evidence type="ECO:0000313" key="1">
    <source>
        <dbReference type="EMBL" id="KII67884.1"/>
    </source>
</evidence>
<name>A0A0C2IR13_THEKT</name>
<dbReference type="EMBL" id="JWZT01003049">
    <property type="protein sequence ID" value="KII67884.1"/>
    <property type="molecule type" value="Genomic_DNA"/>
</dbReference>
<keyword evidence="2" id="KW-1185">Reference proteome</keyword>
<evidence type="ECO:0000313" key="2">
    <source>
        <dbReference type="Proteomes" id="UP000031668"/>
    </source>
</evidence>
<dbReference type="Pfam" id="PF15433">
    <property type="entry name" value="MRP-S31"/>
    <property type="match status" value="1"/>
</dbReference>
<dbReference type="InterPro" id="IPR026299">
    <property type="entry name" value="MRP-S31"/>
</dbReference>
<dbReference type="GO" id="GO:0005763">
    <property type="term" value="C:mitochondrial small ribosomal subunit"/>
    <property type="evidence" value="ECO:0007669"/>
    <property type="project" value="InterPro"/>
</dbReference>
<reference evidence="1 2" key="1">
    <citation type="journal article" date="2014" name="Genome Biol. Evol.">
        <title>The genome of the myxosporean Thelohanellus kitauei shows adaptations to nutrient acquisition within its fish host.</title>
        <authorList>
            <person name="Yang Y."/>
            <person name="Xiong J."/>
            <person name="Zhou Z."/>
            <person name="Huo F."/>
            <person name="Miao W."/>
            <person name="Ran C."/>
            <person name="Liu Y."/>
            <person name="Zhang J."/>
            <person name="Feng J."/>
            <person name="Wang M."/>
            <person name="Wang M."/>
            <person name="Wang L."/>
            <person name="Yao B."/>
        </authorList>
    </citation>
    <scope>NUCLEOTIDE SEQUENCE [LARGE SCALE GENOMIC DNA]</scope>
    <source>
        <strain evidence="1">Wuqing</strain>
    </source>
</reference>
<comment type="caution">
    <text evidence="1">The sequence shown here is derived from an EMBL/GenBank/DDBJ whole genome shotgun (WGS) entry which is preliminary data.</text>
</comment>
<organism evidence="1 2">
    <name type="scientific">Thelohanellus kitauei</name>
    <name type="common">Myxosporean</name>
    <dbReference type="NCBI Taxonomy" id="669202"/>
    <lineage>
        <taxon>Eukaryota</taxon>
        <taxon>Metazoa</taxon>
        <taxon>Cnidaria</taxon>
        <taxon>Myxozoa</taxon>
        <taxon>Myxosporea</taxon>
        <taxon>Bivalvulida</taxon>
        <taxon>Platysporina</taxon>
        <taxon>Myxobolidae</taxon>
        <taxon>Thelohanellus</taxon>
    </lineage>
</organism>
<dbReference type="AlphaFoldDB" id="A0A0C2IR13"/>
<dbReference type="GO" id="GO:0003735">
    <property type="term" value="F:structural constituent of ribosome"/>
    <property type="evidence" value="ECO:0007669"/>
    <property type="project" value="InterPro"/>
</dbReference>